<comment type="caution">
    <text evidence="2">The sequence shown here is derived from an EMBL/GenBank/DDBJ whole genome shotgun (WGS) entry which is preliminary data.</text>
</comment>
<gene>
    <name evidence="2" type="ORF">GB928_015735</name>
</gene>
<evidence type="ECO:0000313" key="3">
    <source>
        <dbReference type="Proteomes" id="UP001177080"/>
    </source>
</evidence>
<dbReference type="EMBL" id="WHSC02000006">
    <property type="protein sequence ID" value="MDO6122643.1"/>
    <property type="molecule type" value="Genomic_DNA"/>
</dbReference>
<protein>
    <submittedName>
        <fullName evidence="2">VOC family protein</fullName>
    </submittedName>
</protein>
<feature type="domain" description="VOC" evidence="1">
    <location>
        <begin position="16"/>
        <end position="132"/>
    </location>
</feature>
<dbReference type="InterPro" id="IPR037523">
    <property type="entry name" value="VOC_core"/>
</dbReference>
<evidence type="ECO:0000313" key="2">
    <source>
        <dbReference type="EMBL" id="MDO6122643.1"/>
    </source>
</evidence>
<name>A0ABT8XGR4_9HYPH</name>
<dbReference type="CDD" id="cd07255">
    <property type="entry name" value="VOC_BsCatE_like_N"/>
    <property type="match status" value="1"/>
</dbReference>
<proteinExistence type="predicted"/>
<dbReference type="Proteomes" id="UP001177080">
    <property type="component" value="Unassembled WGS sequence"/>
</dbReference>
<keyword evidence="3" id="KW-1185">Reference proteome</keyword>
<dbReference type="RefSeq" id="WP_244760901.1">
    <property type="nucleotide sequence ID" value="NZ_JALJCJ010000002.1"/>
</dbReference>
<sequence>MTDATTKTHAVDMPAFVDHSHLTVVDLPMTSAFYQKVMGLTVLDTSASGETLGVAGRPLLTLTTGNNSARAPRNAPGLFHTAFLVPNRKELGRWLAHAAHNNVQLTGASDHLVSEAIYLDDPEGNGIEIYRDRDRSEWTYVPDGTVKMATNRLDLQALYDEAPKDGWTHQENGTVIGHIHLQVSDIPEANAFFNGVLGLDIMTSYPGASFFATGKYHHHVAANVWNSRGQPKRQTGMTGLADYTIRFNDKAKLDAAVAKLDELSLASTRSGDTVSLIDPWGIGLKLSA</sequence>
<dbReference type="PROSITE" id="PS51819">
    <property type="entry name" value="VOC"/>
    <property type="match status" value="1"/>
</dbReference>
<dbReference type="PANTHER" id="PTHR43279:SF1">
    <property type="entry name" value="CATECHOL-2,3-DIOXYGENASE"/>
    <property type="match status" value="1"/>
</dbReference>
<dbReference type="Pfam" id="PF00903">
    <property type="entry name" value="Glyoxalase"/>
    <property type="match status" value="2"/>
</dbReference>
<dbReference type="SUPFAM" id="SSF54593">
    <property type="entry name" value="Glyoxalase/Bleomycin resistance protein/Dihydroxybiphenyl dioxygenase"/>
    <property type="match status" value="2"/>
</dbReference>
<accession>A0ABT8XGR4</accession>
<dbReference type="CDD" id="cd16359">
    <property type="entry name" value="VOC_BsCatE_like_C"/>
    <property type="match status" value="1"/>
</dbReference>
<reference evidence="2" key="1">
    <citation type="submission" date="2022-04" db="EMBL/GenBank/DDBJ databases">
        <title>Shinella lacus sp. nov., a novel member of the genus Shinella from water.</title>
        <authorList>
            <person name="Deng Y."/>
        </authorList>
    </citation>
    <scope>NUCLEOTIDE SEQUENCE</scope>
    <source>
        <strain evidence="2">JCM 31239</strain>
    </source>
</reference>
<dbReference type="InterPro" id="IPR029068">
    <property type="entry name" value="Glyas_Bleomycin-R_OHBP_Dase"/>
</dbReference>
<evidence type="ECO:0000259" key="1">
    <source>
        <dbReference type="PROSITE" id="PS51819"/>
    </source>
</evidence>
<dbReference type="Gene3D" id="3.10.180.10">
    <property type="entry name" value="2,3-Dihydroxybiphenyl 1,2-Dioxygenase, domain 1"/>
    <property type="match status" value="2"/>
</dbReference>
<dbReference type="PANTHER" id="PTHR43279">
    <property type="entry name" value="CATECHOL-2,3-DIOXYGENASE"/>
    <property type="match status" value="1"/>
</dbReference>
<organism evidence="2 3">
    <name type="scientific">Shinella curvata</name>
    <dbReference type="NCBI Taxonomy" id="1817964"/>
    <lineage>
        <taxon>Bacteria</taxon>
        <taxon>Pseudomonadati</taxon>
        <taxon>Pseudomonadota</taxon>
        <taxon>Alphaproteobacteria</taxon>
        <taxon>Hyphomicrobiales</taxon>
        <taxon>Rhizobiaceae</taxon>
        <taxon>Shinella</taxon>
    </lineage>
</organism>
<dbReference type="InterPro" id="IPR004360">
    <property type="entry name" value="Glyas_Fos-R_dOase_dom"/>
</dbReference>